<evidence type="ECO:0000256" key="1">
    <source>
        <dbReference type="SAM" id="Coils"/>
    </source>
</evidence>
<dbReference type="InterPro" id="IPR046906">
    <property type="entry name" value="Mab-21_HhH/H2TH-like"/>
</dbReference>
<dbReference type="PANTHER" id="PTHR10656:SF69">
    <property type="entry name" value="MAB-21-LIKE HHH_H2TH-LIKE DOMAIN-CONTAINING PROTEIN"/>
    <property type="match status" value="1"/>
</dbReference>
<dbReference type="AlphaFoldDB" id="V5GRF8"/>
<dbReference type="Pfam" id="PF20266">
    <property type="entry name" value="Mab-21_C"/>
    <property type="match status" value="1"/>
</dbReference>
<feature type="domain" description="Mab-21-like HhH/H2TH-like" evidence="2">
    <location>
        <begin position="91"/>
        <end position="163"/>
    </location>
</feature>
<sequence length="287" mass="34444">MKAQKRPEPRKRYVFPTQRMISEIENLNCVLVPKGYVRKKGEHTDSDLEWEIQFPQAERYIETFMSHAQAKCYLFLLTLHKTYIEPDTFQLGLLAEHIRSFMLWECEANYSDWPEHRLGTKLVTLITSLNIHIAKSDLRDFFIKEKNVFENIPKKYLRHAQKMLHEVLEAPVMSFIKSLRNLRYTRGKHFYHPFEFDQLYDILIKTGIQSTNPQLISDMHIPPNFKKIRHLDTDIQVKHFKEAQKRERILKKRQEEIEKKNLKKEEEERRGSIDSVDLKVSIHYISF</sequence>
<feature type="coiled-coil region" evidence="1">
    <location>
        <begin position="240"/>
        <end position="270"/>
    </location>
</feature>
<reference evidence="3" key="1">
    <citation type="submission" date="2013-07" db="EMBL/GenBank/DDBJ databases">
        <title>Midgut Transcriptome Profiling of Anoplphora glabripennis, a Lignocellulose Degrading, Wood-Boring Cerambycid.</title>
        <authorList>
            <person name="Scully E.D."/>
            <person name="Hoover K."/>
            <person name="Carlson J.E."/>
            <person name="Tien M."/>
            <person name="Geib S.M."/>
        </authorList>
    </citation>
    <scope>NUCLEOTIDE SEQUENCE</scope>
</reference>
<keyword evidence="1" id="KW-0175">Coiled coil</keyword>
<dbReference type="Gene3D" id="1.10.1410.40">
    <property type="match status" value="1"/>
</dbReference>
<evidence type="ECO:0000259" key="2">
    <source>
        <dbReference type="Pfam" id="PF20266"/>
    </source>
</evidence>
<evidence type="ECO:0000313" key="3">
    <source>
        <dbReference type="EMBL" id="JAB64197.1"/>
    </source>
</evidence>
<protein>
    <recommendedName>
        <fullName evidence="2">Mab-21-like HhH/H2TH-like domain-containing protein</fullName>
    </recommendedName>
</protein>
<accession>V5GRF8</accession>
<dbReference type="EMBL" id="GALX01004269">
    <property type="protein sequence ID" value="JAB64197.1"/>
    <property type="molecule type" value="Transcribed_RNA"/>
</dbReference>
<dbReference type="PANTHER" id="PTHR10656">
    <property type="entry name" value="CELL FATE DETERMINING PROTEIN MAB21-RELATED"/>
    <property type="match status" value="1"/>
</dbReference>
<proteinExistence type="predicted"/>
<name>V5GRF8_ANOGL</name>
<organism evidence="3">
    <name type="scientific">Anoplophora glabripennis</name>
    <name type="common">Asian longhorn beetle</name>
    <name type="synonym">Anoplophora nobilis</name>
    <dbReference type="NCBI Taxonomy" id="217634"/>
    <lineage>
        <taxon>Eukaryota</taxon>
        <taxon>Metazoa</taxon>
        <taxon>Ecdysozoa</taxon>
        <taxon>Arthropoda</taxon>
        <taxon>Hexapoda</taxon>
        <taxon>Insecta</taxon>
        <taxon>Pterygota</taxon>
        <taxon>Neoptera</taxon>
        <taxon>Endopterygota</taxon>
        <taxon>Coleoptera</taxon>
        <taxon>Polyphaga</taxon>
        <taxon>Cucujiformia</taxon>
        <taxon>Chrysomeloidea</taxon>
        <taxon>Cerambycidae</taxon>
        <taxon>Lamiinae</taxon>
        <taxon>Lamiini</taxon>
        <taxon>Anoplophora</taxon>
    </lineage>
</organism>